<evidence type="ECO:0000259" key="1">
    <source>
        <dbReference type="PROSITE" id="PS50011"/>
    </source>
</evidence>
<dbReference type="PANTHER" id="PTHR37542">
    <property type="entry name" value="HELO DOMAIN-CONTAINING PROTEIN-RELATED"/>
    <property type="match status" value="1"/>
</dbReference>
<dbReference type="SUPFAM" id="SSF56112">
    <property type="entry name" value="Protein kinase-like (PK-like)"/>
    <property type="match status" value="1"/>
</dbReference>
<dbReference type="OrthoDB" id="1911848at2759"/>
<dbReference type="InterPro" id="IPR000719">
    <property type="entry name" value="Prot_kinase_dom"/>
</dbReference>
<dbReference type="GO" id="GO:0004672">
    <property type="term" value="F:protein kinase activity"/>
    <property type="evidence" value="ECO:0007669"/>
    <property type="project" value="InterPro"/>
</dbReference>
<dbReference type="Proteomes" id="UP000799324">
    <property type="component" value="Unassembled WGS sequence"/>
</dbReference>
<sequence>MSVEIAGLGLAVADLAIKYGRELVEFYSSFKEANKKAVQDQVLTIQNIWYKTQHQIEFLGHIWNTLDADFQVHLEEVLDRLANGMQVAWSQVQRVERKKRIFQEGILKINRLKYAFIKESIDKAVAELQHWQQSFDPSWTLMLRSSNPQIDQQINKNLSYDQSNQKASSVILKARNTRRSLNMEMQDEPGLSLHKDIGVQEMIPHSCAKLSQRTKTSVTKQYIVDSIPLLPEVDSQILAKDVRDLARRLRAVDPLTFGLLQCRGFYKEMDDERRSLASFDLVFTIPTGLRNPKSLRHILLSPDPDTSLSDRFRVAQQLAQAVSYVHTYGFVHKGIRPDTILIFEDRTSSLAASFLVGFESMRTENGRTLKAGDSVWEKDIYRHPLRQGLKPEVAYIMQHDIYSLGVCLLEIGLWESFVLYQNEAIPSHLLPPFIDEEAEEVAKATRIKDSLVGLARKKLPGRMGDKYTDVVVNCLTCLDEDNIDFGNERDFEDEDGILIGVRYIEKVLLRLNDVSL</sequence>
<evidence type="ECO:0000313" key="2">
    <source>
        <dbReference type="EMBL" id="KAF2663025.1"/>
    </source>
</evidence>
<feature type="domain" description="Protein kinase" evidence="1">
    <location>
        <begin position="191"/>
        <end position="498"/>
    </location>
</feature>
<dbReference type="GO" id="GO:0005524">
    <property type="term" value="F:ATP binding"/>
    <property type="evidence" value="ECO:0007669"/>
    <property type="project" value="InterPro"/>
</dbReference>
<keyword evidence="3" id="KW-1185">Reference proteome</keyword>
<gene>
    <name evidence="2" type="ORF">K491DRAFT_12889</name>
</gene>
<dbReference type="InterPro" id="IPR011009">
    <property type="entry name" value="Kinase-like_dom_sf"/>
</dbReference>
<dbReference type="AlphaFoldDB" id="A0A6A6TSI8"/>
<accession>A0A6A6TSI8</accession>
<dbReference type="PROSITE" id="PS50011">
    <property type="entry name" value="PROTEIN_KINASE_DOM"/>
    <property type="match status" value="1"/>
</dbReference>
<reference evidence="2" key="1">
    <citation type="journal article" date="2020" name="Stud. Mycol.">
        <title>101 Dothideomycetes genomes: a test case for predicting lifestyles and emergence of pathogens.</title>
        <authorList>
            <person name="Haridas S."/>
            <person name="Albert R."/>
            <person name="Binder M."/>
            <person name="Bloem J."/>
            <person name="Labutti K."/>
            <person name="Salamov A."/>
            <person name="Andreopoulos B."/>
            <person name="Baker S."/>
            <person name="Barry K."/>
            <person name="Bills G."/>
            <person name="Bluhm B."/>
            <person name="Cannon C."/>
            <person name="Castanera R."/>
            <person name="Culley D."/>
            <person name="Daum C."/>
            <person name="Ezra D."/>
            <person name="Gonzalez J."/>
            <person name="Henrissat B."/>
            <person name="Kuo A."/>
            <person name="Liang C."/>
            <person name="Lipzen A."/>
            <person name="Lutzoni F."/>
            <person name="Magnuson J."/>
            <person name="Mondo S."/>
            <person name="Nolan M."/>
            <person name="Ohm R."/>
            <person name="Pangilinan J."/>
            <person name="Park H.-J."/>
            <person name="Ramirez L."/>
            <person name="Alfaro M."/>
            <person name="Sun H."/>
            <person name="Tritt A."/>
            <person name="Yoshinaga Y."/>
            <person name="Zwiers L.-H."/>
            <person name="Turgeon B."/>
            <person name="Goodwin S."/>
            <person name="Spatafora J."/>
            <person name="Crous P."/>
            <person name="Grigoriev I."/>
        </authorList>
    </citation>
    <scope>NUCLEOTIDE SEQUENCE</scope>
    <source>
        <strain evidence="2">CBS 122681</strain>
    </source>
</reference>
<name>A0A6A6TSI8_9PLEO</name>
<dbReference type="EMBL" id="MU004288">
    <property type="protein sequence ID" value="KAF2663025.1"/>
    <property type="molecule type" value="Genomic_DNA"/>
</dbReference>
<evidence type="ECO:0000313" key="3">
    <source>
        <dbReference type="Proteomes" id="UP000799324"/>
    </source>
</evidence>
<dbReference type="Gene3D" id="1.10.510.10">
    <property type="entry name" value="Transferase(Phosphotransferase) domain 1"/>
    <property type="match status" value="1"/>
</dbReference>
<organism evidence="2 3">
    <name type="scientific">Lophiostoma macrostomum CBS 122681</name>
    <dbReference type="NCBI Taxonomy" id="1314788"/>
    <lineage>
        <taxon>Eukaryota</taxon>
        <taxon>Fungi</taxon>
        <taxon>Dikarya</taxon>
        <taxon>Ascomycota</taxon>
        <taxon>Pezizomycotina</taxon>
        <taxon>Dothideomycetes</taxon>
        <taxon>Pleosporomycetidae</taxon>
        <taxon>Pleosporales</taxon>
        <taxon>Lophiostomataceae</taxon>
        <taxon>Lophiostoma</taxon>
    </lineage>
</organism>
<proteinExistence type="predicted"/>
<protein>
    <recommendedName>
        <fullName evidence="1">Protein kinase domain-containing protein</fullName>
    </recommendedName>
</protein>
<dbReference type="PANTHER" id="PTHR37542:SF1">
    <property type="entry name" value="PRION-INHIBITION AND PROPAGATION HELO DOMAIN-CONTAINING PROTEIN"/>
    <property type="match status" value="1"/>
</dbReference>